<feature type="transmembrane region" description="Helical" evidence="9">
    <location>
        <begin position="59"/>
        <end position="79"/>
    </location>
</feature>
<evidence type="ECO:0000256" key="5">
    <source>
        <dbReference type="ARBA" id="ARBA00022970"/>
    </source>
</evidence>
<feature type="transmembrane region" description="Helical" evidence="9">
    <location>
        <begin position="189"/>
        <end position="212"/>
    </location>
</feature>
<evidence type="ECO:0000313" key="10">
    <source>
        <dbReference type="EMBL" id="GAA2622338.1"/>
    </source>
</evidence>
<sequence length="295" mass="30428">MSSFLQATLNGLLQGGLFALIAVGFSLVWGVMNVINLAHGAFVVLGAYIALGLSDTFGLDPFIGMFGSAAALFVLGYAIQRGLINLVVNAPIFITLLLTFGLELVLVQGMNIAFTGDFRSIPTSYAPRGIGLPGGVQIPLGRLLAFAIAVAVAILLVAFMNRTRTGLAIMATGMDRGAARLMGIRARHIYALTFGLAAALAGGAGAMVGTIGTFHPADAGRFTLFSFVIAVLGGLGNMYGALAGGLVLGLAESWAGQYLSGTWANAVAFAVLVLVLATRPAGLLGRAFYEARQEV</sequence>
<keyword evidence="7 9" id="KW-0472">Membrane</keyword>
<dbReference type="PANTHER" id="PTHR11795">
    <property type="entry name" value="BRANCHED-CHAIN AMINO ACID TRANSPORT SYSTEM PERMEASE PROTEIN LIVH"/>
    <property type="match status" value="1"/>
</dbReference>
<evidence type="ECO:0000256" key="2">
    <source>
        <dbReference type="ARBA" id="ARBA00022448"/>
    </source>
</evidence>
<dbReference type="InterPro" id="IPR001851">
    <property type="entry name" value="ABC_transp_permease"/>
</dbReference>
<evidence type="ECO:0000313" key="11">
    <source>
        <dbReference type="Proteomes" id="UP001501509"/>
    </source>
</evidence>
<dbReference type="CDD" id="cd06582">
    <property type="entry name" value="TM_PBP1_LivH_like"/>
    <property type="match status" value="1"/>
</dbReference>
<feature type="transmembrane region" description="Helical" evidence="9">
    <location>
        <begin position="258"/>
        <end position="277"/>
    </location>
</feature>
<accession>A0ABP6CP06</accession>
<evidence type="ECO:0000256" key="9">
    <source>
        <dbReference type="SAM" id="Phobius"/>
    </source>
</evidence>
<protein>
    <submittedName>
        <fullName evidence="10">Branched-chain amino acid ABC transporter permease</fullName>
    </submittedName>
</protein>
<proteinExistence type="inferred from homology"/>
<keyword evidence="6 9" id="KW-1133">Transmembrane helix</keyword>
<gene>
    <name evidence="10" type="ORF">GCM10010411_67970</name>
</gene>
<evidence type="ECO:0000256" key="3">
    <source>
        <dbReference type="ARBA" id="ARBA00022475"/>
    </source>
</evidence>
<feature type="transmembrane region" description="Helical" evidence="9">
    <location>
        <begin position="224"/>
        <end position="251"/>
    </location>
</feature>
<dbReference type="InterPro" id="IPR052157">
    <property type="entry name" value="BCAA_transport_permease"/>
</dbReference>
<keyword evidence="11" id="KW-1185">Reference proteome</keyword>
<name>A0ABP6CP06_9ACTN</name>
<dbReference type="Proteomes" id="UP001501509">
    <property type="component" value="Unassembled WGS sequence"/>
</dbReference>
<dbReference type="EMBL" id="BAAATD010000010">
    <property type="protein sequence ID" value="GAA2622338.1"/>
    <property type="molecule type" value="Genomic_DNA"/>
</dbReference>
<evidence type="ECO:0000256" key="8">
    <source>
        <dbReference type="ARBA" id="ARBA00037998"/>
    </source>
</evidence>
<evidence type="ECO:0000256" key="6">
    <source>
        <dbReference type="ARBA" id="ARBA00022989"/>
    </source>
</evidence>
<keyword evidence="2" id="KW-0813">Transport</keyword>
<evidence type="ECO:0000256" key="1">
    <source>
        <dbReference type="ARBA" id="ARBA00004651"/>
    </source>
</evidence>
<evidence type="ECO:0000256" key="4">
    <source>
        <dbReference type="ARBA" id="ARBA00022692"/>
    </source>
</evidence>
<comment type="caution">
    <text evidence="10">The sequence shown here is derived from an EMBL/GenBank/DDBJ whole genome shotgun (WGS) entry which is preliminary data.</text>
</comment>
<comment type="subcellular location">
    <subcellularLocation>
        <location evidence="1">Cell membrane</location>
        <topology evidence="1">Multi-pass membrane protein</topology>
    </subcellularLocation>
</comment>
<keyword evidence="5" id="KW-0029">Amino-acid transport</keyword>
<feature type="transmembrane region" description="Helical" evidence="9">
    <location>
        <begin position="12"/>
        <end position="30"/>
    </location>
</feature>
<evidence type="ECO:0000256" key="7">
    <source>
        <dbReference type="ARBA" id="ARBA00023136"/>
    </source>
</evidence>
<keyword evidence="4 9" id="KW-0812">Transmembrane</keyword>
<organism evidence="10 11">
    <name type="scientific">Actinomadura fulvescens</name>
    <dbReference type="NCBI Taxonomy" id="46160"/>
    <lineage>
        <taxon>Bacteria</taxon>
        <taxon>Bacillati</taxon>
        <taxon>Actinomycetota</taxon>
        <taxon>Actinomycetes</taxon>
        <taxon>Streptosporangiales</taxon>
        <taxon>Thermomonosporaceae</taxon>
        <taxon>Actinomadura</taxon>
    </lineage>
</organism>
<feature type="transmembrane region" description="Helical" evidence="9">
    <location>
        <begin position="37"/>
        <end position="53"/>
    </location>
</feature>
<dbReference type="PANTHER" id="PTHR11795:SF445">
    <property type="entry name" value="AMINO ACID ABC TRANSPORTER PERMEASE PROTEIN"/>
    <property type="match status" value="1"/>
</dbReference>
<reference evidence="11" key="1">
    <citation type="journal article" date="2019" name="Int. J. Syst. Evol. Microbiol.">
        <title>The Global Catalogue of Microorganisms (GCM) 10K type strain sequencing project: providing services to taxonomists for standard genome sequencing and annotation.</title>
        <authorList>
            <consortium name="The Broad Institute Genomics Platform"/>
            <consortium name="The Broad Institute Genome Sequencing Center for Infectious Disease"/>
            <person name="Wu L."/>
            <person name="Ma J."/>
        </authorList>
    </citation>
    <scope>NUCLEOTIDE SEQUENCE [LARGE SCALE GENOMIC DNA]</scope>
    <source>
        <strain evidence="11">JCM 6833</strain>
    </source>
</reference>
<feature type="transmembrane region" description="Helical" evidence="9">
    <location>
        <begin position="86"/>
        <end position="107"/>
    </location>
</feature>
<comment type="similarity">
    <text evidence="8">Belongs to the binding-protein-dependent transport system permease family. LivHM subfamily.</text>
</comment>
<dbReference type="RefSeq" id="WP_344546570.1">
    <property type="nucleotide sequence ID" value="NZ_BAAATD010000010.1"/>
</dbReference>
<keyword evidence="3" id="KW-1003">Cell membrane</keyword>
<feature type="transmembrane region" description="Helical" evidence="9">
    <location>
        <begin position="140"/>
        <end position="160"/>
    </location>
</feature>
<dbReference type="Pfam" id="PF02653">
    <property type="entry name" value="BPD_transp_2"/>
    <property type="match status" value="1"/>
</dbReference>